<organism evidence="1 2">
    <name type="scientific">Diphasiastrum complanatum</name>
    <name type="common">Issler's clubmoss</name>
    <name type="synonym">Lycopodium complanatum</name>
    <dbReference type="NCBI Taxonomy" id="34168"/>
    <lineage>
        <taxon>Eukaryota</taxon>
        <taxon>Viridiplantae</taxon>
        <taxon>Streptophyta</taxon>
        <taxon>Embryophyta</taxon>
        <taxon>Tracheophyta</taxon>
        <taxon>Lycopodiopsida</taxon>
        <taxon>Lycopodiales</taxon>
        <taxon>Lycopodiaceae</taxon>
        <taxon>Lycopodioideae</taxon>
        <taxon>Diphasiastrum</taxon>
    </lineage>
</organism>
<dbReference type="EMBL" id="CM055111">
    <property type="protein sequence ID" value="KAJ7518825.1"/>
    <property type="molecule type" value="Genomic_DNA"/>
</dbReference>
<evidence type="ECO:0000313" key="2">
    <source>
        <dbReference type="Proteomes" id="UP001162992"/>
    </source>
</evidence>
<dbReference type="Proteomes" id="UP001162992">
    <property type="component" value="Chromosome 20"/>
</dbReference>
<name>A0ACC2AN33_DIPCM</name>
<comment type="caution">
    <text evidence="1">The sequence shown here is derived from an EMBL/GenBank/DDBJ whole genome shotgun (WGS) entry which is preliminary data.</text>
</comment>
<proteinExistence type="predicted"/>
<evidence type="ECO:0000313" key="1">
    <source>
        <dbReference type="EMBL" id="KAJ7518825.1"/>
    </source>
</evidence>
<protein>
    <submittedName>
        <fullName evidence="1">Uncharacterized protein</fullName>
    </submittedName>
</protein>
<sequence>MVSSSIRLAKSSTRITSTSNNLSPIHKDLSSSSEQGKGWKLRKALAQTRAVVKDYQAGTPSVDQVLDKPTSFATLASMLKQCGETKALHDGRLVHFYIKKFRYDRNTYLGNWLVKMYGDCGSMDDARAVFESLPKLNCHSWNILMKGYVTNGFGKETLECFRLMQHRDINPNRVTFLCALDACVDLGDIEKGREVHFAIMKAGCEGEALVGTALINMYGKCGSLADARTVFQCLPKRDVVTWNVMISVCAQTGHGTEALQLFDQMQCHGCKPNKITYVSALNACGSLAALEKGQEIHSAIANSGCESEVVVGTTLIHMYGKCGALQEATNVFLRLPQRNLVSWNAMIAAYAQNGHGKEALDFFGEMQSDGFRPDQFTFLSVLAACRHTGHVDDAKHYFVSMNQDHGIKPDEEHYLCLIDILGRAGHLDDAENLISFMPFRNVARAWLYLLAACRLHGDVERGVRAADHVFKLDPDNLQLLFF</sequence>
<accession>A0ACC2AN33</accession>
<gene>
    <name evidence="1" type="ORF">O6H91_20G010100</name>
</gene>
<keyword evidence="2" id="KW-1185">Reference proteome</keyword>
<reference evidence="2" key="1">
    <citation type="journal article" date="2024" name="Proc. Natl. Acad. Sci. U.S.A.">
        <title>Extraordinary preservation of gene collinearity over three hundred million years revealed in homosporous lycophytes.</title>
        <authorList>
            <person name="Li C."/>
            <person name="Wickell D."/>
            <person name="Kuo L.Y."/>
            <person name="Chen X."/>
            <person name="Nie B."/>
            <person name="Liao X."/>
            <person name="Peng D."/>
            <person name="Ji J."/>
            <person name="Jenkins J."/>
            <person name="Williams M."/>
            <person name="Shu S."/>
            <person name="Plott C."/>
            <person name="Barry K."/>
            <person name="Rajasekar S."/>
            <person name="Grimwood J."/>
            <person name="Han X."/>
            <person name="Sun S."/>
            <person name="Hou Z."/>
            <person name="He W."/>
            <person name="Dai G."/>
            <person name="Sun C."/>
            <person name="Schmutz J."/>
            <person name="Leebens-Mack J.H."/>
            <person name="Li F.W."/>
            <person name="Wang L."/>
        </authorList>
    </citation>
    <scope>NUCLEOTIDE SEQUENCE [LARGE SCALE GENOMIC DNA]</scope>
    <source>
        <strain evidence="2">cv. PW_Plant_1</strain>
    </source>
</reference>